<sequence length="97" mass="11231">MSDRSFALRGRSPVKLEKVKDGGAEDLPRTKSLIWRGAGSTFFRRFSQVSMLWACHRVGKADDISAPLSVQMCRRHRDCEEKKIPFRRLRQELIPDN</sequence>
<proteinExistence type="predicted"/>
<organism evidence="1 2">
    <name type="scientific">Nephila pilipes</name>
    <name type="common">Giant wood spider</name>
    <name type="synonym">Nephila maculata</name>
    <dbReference type="NCBI Taxonomy" id="299642"/>
    <lineage>
        <taxon>Eukaryota</taxon>
        <taxon>Metazoa</taxon>
        <taxon>Ecdysozoa</taxon>
        <taxon>Arthropoda</taxon>
        <taxon>Chelicerata</taxon>
        <taxon>Arachnida</taxon>
        <taxon>Araneae</taxon>
        <taxon>Araneomorphae</taxon>
        <taxon>Entelegynae</taxon>
        <taxon>Araneoidea</taxon>
        <taxon>Nephilidae</taxon>
        <taxon>Nephila</taxon>
    </lineage>
</organism>
<accession>A0A8X6Q2V6</accession>
<dbReference type="AlphaFoldDB" id="A0A8X6Q2V6"/>
<comment type="caution">
    <text evidence="1">The sequence shown here is derived from an EMBL/GenBank/DDBJ whole genome shotgun (WGS) entry which is preliminary data.</text>
</comment>
<dbReference type="EMBL" id="BMAW01027715">
    <property type="protein sequence ID" value="GFU03506.1"/>
    <property type="molecule type" value="Genomic_DNA"/>
</dbReference>
<evidence type="ECO:0000313" key="2">
    <source>
        <dbReference type="Proteomes" id="UP000887013"/>
    </source>
</evidence>
<reference evidence="1" key="1">
    <citation type="submission" date="2020-08" db="EMBL/GenBank/DDBJ databases">
        <title>Multicomponent nature underlies the extraordinary mechanical properties of spider dragline silk.</title>
        <authorList>
            <person name="Kono N."/>
            <person name="Nakamura H."/>
            <person name="Mori M."/>
            <person name="Yoshida Y."/>
            <person name="Ohtoshi R."/>
            <person name="Malay A.D."/>
            <person name="Moran D.A.P."/>
            <person name="Tomita M."/>
            <person name="Numata K."/>
            <person name="Arakawa K."/>
        </authorList>
    </citation>
    <scope>NUCLEOTIDE SEQUENCE</scope>
</reference>
<dbReference type="OrthoDB" id="10584783at2759"/>
<keyword evidence="2" id="KW-1185">Reference proteome</keyword>
<evidence type="ECO:0000313" key="1">
    <source>
        <dbReference type="EMBL" id="GFU03506.1"/>
    </source>
</evidence>
<dbReference type="Proteomes" id="UP000887013">
    <property type="component" value="Unassembled WGS sequence"/>
</dbReference>
<protein>
    <submittedName>
        <fullName evidence="1">Uncharacterized protein</fullName>
    </submittedName>
</protein>
<gene>
    <name evidence="1" type="ORF">NPIL_437191</name>
</gene>
<name>A0A8X6Q2V6_NEPPI</name>